<keyword evidence="3" id="KW-0963">Cytoplasm</keyword>
<dbReference type="InterPro" id="IPR036249">
    <property type="entry name" value="Thioredoxin-like_sf"/>
</dbReference>
<organism evidence="7 8">
    <name type="scientific">Nicrophorus vespilloides</name>
    <name type="common">Boreal carrion beetle</name>
    <dbReference type="NCBI Taxonomy" id="110193"/>
    <lineage>
        <taxon>Eukaryota</taxon>
        <taxon>Metazoa</taxon>
        <taxon>Ecdysozoa</taxon>
        <taxon>Arthropoda</taxon>
        <taxon>Hexapoda</taxon>
        <taxon>Insecta</taxon>
        <taxon>Pterygota</taxon>
        <taxon>Neoptera</taxon>
        <taxon>Endopterygota</taxon>
        <taxon>Coleoptera</taxon>
        <taxon>Polyphaga</taxon>
        <taxon>Staphyliniformia</taxon>
        <taxon>Silphidae</taxon>
        <taxon>Nicrophorinae</taxon>
        <taxon>Nicrophorus</taxon>
    </lineage>
</organism>
<dbReference type="PANTHER" id="PTHR43917:SF8">
    <property type="entry name" value="GH16740P-RELATED"/>
    <property type="match status" value="1"/>
</dbReference>
<evidence type="ECO:0000256" key="1">
    <source>
        <dbReference type="ARBA" id="ARBA00004496"/>
    </source>
</evidence>
<comment type="similarity">
    <text evidence="2">Belongs to the GST superfamily. Theta family.</text>
</comment>
<comment type="subcellular location">
    <subcellularLocation>
        <location evidence="1">Cytoplasm</location>
    </subcellularLocation>
</comment>
<dbReference type="InterPro" id="IPR051369">
    <property type="entry name" value="GST_Theta"/>
</dbReference>
<dbReference type="InterPro" id="IPR010987">
    <property type="entry name" value="Glutathione-S-Trfase_C-like"/>
</dbReference>
<dbReference type="InterPro" id="IPR040077">
    <property type="entry name" value="GST_C_Theta"/>
</dbReference>
<dbReference type="RefSeq" id="XP_017772038.1">
    <property type="nucleotide sequence ID" value="XM_017916549.1"/>
</dbReference>
<dbReference type="PROSITE" id="PS50404">
    <property type="entry name" value="GST_NTER"/>
    <property type="match status" value="1"/>
</dbReference>
<dbReference type="PANTHER" id="PTHR43917">
    <property type="match status" value="1"/>
</dbReference>
<feature type="domain" description="GST N-terminal" evidence="5">
    <location>
        <begin position="1"/>
        <end position="83"/>
    </location>
</feature>
<evidence type="ECO:0000313" key="8">
    <source>
        <dbReference type="RefSeq" id="XP_017772038.1"/>
    </source>
</evidence>
<protein>
    <submittedName>
        <fullName evidence="8">Glutathione S-transferase theta-1-like</fullName>
    </submittedName>
</protein>
<dbReference type="Proteomes" id="UP000695000">
    <property type="component" value="Unplaced"/>
</dbReference>
<dbReference type="SFLD" id="SFLDS00019">
    <property type="entry name" value="Glutathione_Transferase_(cytos"/>
    <property type="match status" value="1"/>
</dbReference>
<dbReference type="SUPFAM" id="SSF52833">
    <property type="entry name" value="Thioredoxin-like"/>
    <property type="match status" value="1"/>
</dbReference>
<dbReference type="SFLD" id="SFLDG00358">
    <property type="entry name" value="Main_(cytGST)"/>
    <property type="match status" value="1"/>
</dbReference>
<dbReference type="InterPro" id="IPR004046">
    <property type="entry name" value="GST_C"/>
</dbReference>
<reference evidence="8" key="1">
    <citation type="submission" date="2025-08" db="UniProtKB">
        <authorList>
            <consortium name="RefSeq"/>
        </authorList>
    </citation>
    <scope>IDENTIFICATION</scope>
    <source>
        <tissue evidence="8">Whole Larva</tissue>
    </source>
</reference>
<dbReference type="InterPro" id="IPR040079">
    <property type="entry name" value="Glutathione_S-Trfase"/>
</dbReference>
<evidence type="ECO:0000256" key="4">
    <source>
        <dbReference type="ARBA" id="ARBA00047960"/>
    </source>
</evidence>
<accession>A0ABM1MBT8</accession>
<evidence type="ECO:0000259" key="6">
    <source>
        <dbReference type="PROSITE" id="PS50405"/>
    </source>
</evidence>
<evidence type="ECO:0000259" key="5">
    <source>
        <dbReference type="PROSITE" id="PS50404"/>
    </source>
</evidence>
<feature type="domain" description="GST C-terminal" evidence="6">
    <location>
        <begin position="89"/>
        <end position="219"/>
    </location>
</feature>
<dbReference type="GeneID" id="108559309"/>
<dbReference type="Pfam" id="PF00043">
    <property type="entry name" value="GST_C"/>
    <property type="match status" value="1"/>
</dbReference>
<dbReference type="CDD" id="cd03183">
    <property type="entry name" value="GST_C_Theta"/>
    <property type="match status" value="1"/>
</dbReference>
<keyword evidence="7" id="KW-1185">Reference proteome</keyword>
<dbReference type="Gene3D" id="1.20.1050.10">
    <property type="match status" value="1"/>
</dbReference>
<proteinExistence type="inferred from homology"/>
<comment type="catalytic activity">
    <reaction evidence="4">
        <text>RX + glutathione = an S-substituted glutathione + a halide anion + H(+)</text>
        <dbReference type="Rhea" id="RHEA:16437"/>
        <dbReference type="ChEBI" id="CHEBI:15378"/>
        <dbReference type="ChEBI" id="CHEBI:16042"/>
        <dbReference type="ChEBI" id="CHEBI:17792"/>
        <dbReference type="ChEBI" id="CHEBI:57925"/>
        <dbReference type="ChEBI" id="CHEBI:90779"/>
        <dbReference type="EC" id="2.5.1.18"/>
    </reaction>
</comment>
<sequence>MAMKFYYDLLSQPCRALYIVLQASKIPYEACPIPLKTGMHLSESFAKDVSKFQKLPVIHDKDFRLTESVAILKYLANEKNLSDKFYPKDSKSQARVDEFLSWQHHNIRGFCTGYFRMKWLMPLITGQQSSERHLKGSKQNMSDNLDLFESLWLSDDKFITGGTPNAADIWAACEIEQTRIAGYNPCEGRPYLEAWLQKVREEPFYKEAHTIVEAIISKQ</sequence>
<name>A0ABM1MBT8_NICVS</name>
<gene>
    <name evidence="8" type="primary">LOC108559309</name>
</gene>
<dbReference type="InterPro" id="IPR036282">
    <property type="entry name" value="Glutathione-S-Trfase_C_sf"/>
</dbReference>
<dbReference type="InterPro" id="IPR004045">
    <property type="entry name" value="Glutathione_S-Trfase_N"/>
</dbReference>
<dbReference type="Pfam" id="PF02798">
    <property type="entry name" value="GST_N"/>
    <property type="match status" value="1"/>
</dbReference>
<evidence type="ECO:0000256" key="3">
    <source>
        <dbReference type="ARBA" id="ARBA00022490"/>
    </source>
</evidence>
<dbReference type="Gene3D" id="3.40.30.10">
    <property type="entry name" value="Glutaredoxin"/>
    <property type="match status" value="1"/>
</dbReference>
<dbReference type="PROSITE" id="PS50405">
    <property type="entry name" value="GST_CTER"/>
    <property type="match status" value="1"/>
</dbReference>
<evidence type="ECO:0000256" key="2">
    <source>
        <dbReference type="ARBA" id="ARBA00009899"/>
    </source>
</evidence>
<evidence type="ECO:0000313" key="7">
    <source>
        <dbReference type="Proteomes" id="UP000695000"/>
    </source>
</evidence>
<dbReference type="SUPFAM" id="SSF47616">
    <property type="entry name" value="GST C-terminal domain-like"/>
    <property type="match status" value="1"/>
</dbReference>